<feature type="transmembrane region" description="Helical" evidence="1">
    <location>
        <begin position="250"/>
        <end position="267"/>
    </location>
</feature>
<dbReference type="EMBL" id="FOGJ01000007">
    <property type="protein sequence ID" value="SER55387.1"/>
    <property type="molecule type" value="Genomic_DNA"/>
</dbReference>
<feature type="transmembrane region" description="Helical" evidence="1">
    <location>
        <begin position="163"/>
        <end position="190"/>
    </location>
</feature>
<dbReference type="Proteomes" id="UP000182584">
    <property type="component" value="Unassembled WGS sequence"/>
</dbReference>
<keyword evidence="1" id="KW-0472">Membrane</keyword>
<evidence type="ECO:0000256" key="1">
    <source>
        <dbReference type="SAM" id="Phobius"/>
    </source>
</evidence>
<feature type="transmembrane region" description="Helical" evidence="1">
    <location>
        <begin position="202"/>
        <end position="220"/>
    </location>
</feature>
<gene>
    <name evidence="2" type="ORF">SAMN04487884_10736</name>
</gene>
<dbReference type="OrthoDB" id="2005735at2"/>
<feature type="transmembrane region" description="Helical" evidence="1">
    <location>
        <begin position="323"/>
        <end position="342"/>
    </location>
</feature>
<protein>
    <recommendedName>
        <fullName evidence="4">Dolichyl-phosphate-mannose-protein mannosyltransferase</fullName>
    </recommendedName>
</protein>
<name>A0A1H9Q4J8_BUTFI</name>
<organism evidence="2 3">
    <name type="scientific">Butyrivibrio fibrisolvens</name>
    <dbReference type="NCBI Taxonomy" id="831"/>
    <lineage>
        <taxon>Bacteria</taxon>
        <taxon>Bacillati</taxon>
        <taxon>Bacillota</taxon>
        <taxon>Clostridia</taxon>
        <taxon>Lachnospirales</taxon>
        <taxon>Lachnospiraceae</taxon>
        <taxon>Butyrivibrio</taxon>
    </lineage>
</organism>
<keyword evidence="1" id="KW-0812">Transmembrane</keyword>
<evidence type="ECO:0000313" key="3">
    <source>
        <dbReference type="Proteomes" id="UP000182584"/>
    </source>
</evidence>
<feature type="transmembrane region" description="Helical" evidence="1">
    <location>
        <begin position="380"/>
        <end position="397"/>
    </location>
</feature>
<dbReference type="RefSeq" id="WP_074755214.1">
    <property type="nucleotide sequence ID" value="NZ_FOGJ01000007.1"/>
</dbReference>
<sequence>MEFIKKHRCLLFAIITLLQILIIIYWGGKRENLYWDEFFTFEKTHYASDSTPGEHYIDVDAEYKLGTWLPIAIVKESLVVTKDNSVLLDPITHTLRKIFKFNSYMVLLNIVEVILTPGRLSIWPAIILNLILFVLNQIILYRLCNEFIDNTLYSVAGTAFYGFSSMCVSMAIFVRFYMFATLLTTIFVYFHFMYYKSEDKEHIKRIMYLLLAFLALLLSYNSAEFTIIYGGFFVLIFSVVLWIRKGFKRFLYYSIPIYGGGLCYIATQTNYLGILFDFEATYTEANGALSWCLEQIADFYPGILPLRISEMALLLGRYMFGSYYVMKSYIAIAIIVIIIRVIKKNVVKDTWNDYIIILAFSLLLFIAFFTTFGLYEQPRYISYVFPEIAIVMVFWSYRLFKSEIFRNIMALFLLFVVVLSVNIKGKVDMLYTGDGQFIETVRDMDVESILLYAGGHRTFISYQTALLVDDDAEFYVYDRSEENALLQFEDQIRDKMLIIEESGTEDEDVINMLEQKGYTIEAVAWTYQFTIKYATLEG</sequence>
<keyword evidence="1" id="KW-1133">Transmembrane helix</keyword>
<evidence type="ECO:0000313" key="2">
    <source>
        <dbReference type="EMBL" id="SER55387.1"/>
    </source>
</evidence>
<dbReference type="AlphaFoldDB" id="A0A1H9Q4J8"/>
<feature type="transmembrane region" description="Helical" evidence="1">
    <location>
        <begin position="9"/>
        <end position="28"/>
    </location>
</feature>
<feature type="transmembrane region" description="Helical" evidence="1">
    <location>
        <begin position="404"/>
        <end position="423"/>
    </location>
</feature>
<accession>A0A1H9Q4J8</accession>
<feature type="transmembrane region" description="Helical" evidence="1">
    <location>
        <begin position="122"/>
        <end position="143"/>
    </location>
</feature>
<proteinExistence type="predicted"/>
<evidence type="ECO:0008006" key="4">
    <source>
        <dbReference type="Google" id="ProtNLM"/>
    </source>
</evidence>
<feature type="transmembrane region" description="Helical" evidence="1">
    <location>
        <begin position="354"/>
        <end position="374"/>
    </location>
</feature>
<feature type="transmembrane region" description="Helical" evidence="1">
    <location>
        <begin position="226"/>
        <end position="243"/>
    </location>
</feature>
<reference evidence="2 3" key="1">
    <citation type="submission" date="2016-10" db="EMBL/GenBank/DDBJ databases">
        <authorList>
            <person name="de Groot N.N."/>
        </authorList>
    </citation>
    <scope>NUCLEOTIDE SEQUENCE [LARGE SCALE GENOMIC DNA]</scope>
    <source>
        <strain evidence="2 3">AR40</strain>
    </source>
</reference>